<evidence type="ECO:0000256" key="1">
    <source>
        <dbReference type="ARBA" id="ARBA00001933"/>
    </source>
</evidence>
<protein>
    <submittedName>
        <fullName evidence="7">Serine-glyoxylate aminotransferase</fullName>
    </submittedName>
</protein>
<dbReference type="GO" id="GO:0004760">
    <property type="term" value="F:L-serine-pyruvate transaminase activity"/>
    <property type="evidence" value="ECO:0007669"/>
    <property type="project" value="TreeGrafter"/>
</dbReference>
<evidence type="ECO:0000259" key="6">
    <source>
        <dbReference type="Pfam" id="PF00266"/>
    </source>
</evidence>
<keyword evidence="7" id="KW-0032">Aminotransferase</keyword>
<accession>A0A069CYT3</accession>
<comment type="cofactor">
    <cofactor evidence="1 5">
        <name>pyridoxal 5'-phosphate</name>
        <dbReference type="ChEBI" id="CHEBI:597326"/>
    </cofactor>
</comment>
<dbReference type="Proteomes" id="UP000027601">
    <property type="component" value="Unassembled WGS sequence"/>
</dbReference>
<dbReference type="AlphaFoldDB" id="A0A069CYT3"/>
<feature type="domain" description="Aminotransferase class V" evidence="6">
    <location>
        <begin position="30"/>
        <end position="304"/>
    </location>
</feature>
<comment type="caution">
    <text evidence="7">The sequence shown here is derived from an EMBL/GenBank/DDBJ whole genome shotgun (WGS) entry which is preliminary data.</text>
</comment>
<keyword evidence="8" id="KW-1185">Reference proteome</keyword>
<dbReference type="Pfam" id="PF00266">
    <property type="entry name" value="Aminotran_5"/>
    <property type="match status" value="1"/>
</dbReference>
<feature type="modified residue" description="N6-(pyridoxal phosphate)lysine" evidence="5">
    <location>
        <position position="186"/>
    </location>
</feature>
<dbReference type="PANTHER" id="PTHR21152">
    <property type="entry name" value="AMINOTRANSFERASE CLASS V"/>
    <property type="match status" value="1"/>
</dbReference>
<sequence length="347" mass="39486">MKSYVFPGDIEEDILRISGQPFPYMRTRLFSELVKDSEQMLLSLIGCPNGRVIPYTASGTAAMEAVVANFVSTKQKAFVIAGGSFGMRWKNLCDYYQCPADVFHVDFAKDIDYNALEEAIRVSQPEVLLCQHHETSTGMLYNLSNISAICKKYEVFLIVDVISSFLTDPLNMDELGIDVCITSSQKGLNIVPGLSFVILSERMLHQEFVHKGFYLDFNENLTNLKRGQTPYSPATSLFMQLRARLNMYVQIGVEQLIESRKQKAQYFRSLCAQNGWEMPVEVPSNCITGFFVHHNGDHLFEELLKQDIYIMPGGTPHYFRVSHIGLQSVEELDDLARRIKVIEQMNF</sequence>
<dbReference type="GO" id="GO:0019265">
    <property type="term" value="P:glycine biosynthetic process, by transamination of glyoxylate"/>
    <property type="evidence" value="ECO:0007669"/>
    <property type="project" value="TreeGrafter"/>
</dbReference>
<evidence type="ECO:0000256" key="5">
    <source>
        <dbReference type="PIRSR" id="PIRSR000524-50"/>
    </source>
</evidence>
<dbReference type="EMBL" id="BAJS01000001">
    <property type="protein sequence ID" value="GAK35201.1"/>
    <property type="molecule type" value="Genomic_DNA"/>
</dbReference>
<reference evidence="7 8" key="1">
    <citation type="journal article" date="2015" name="Microbes Environ.">
        <title>Distribution and evolution of nitrogen fixation genes in the phylum bacteroidetes.</title>
        <authorList>
            <person name="Inoue J."/>
            <person name="Oshima K."/>
            <person name="Suda W."/>
            <person name="Sakamoto M."/>
            <person name="Iino T."/>
            <person name="Noda S."/>
            <person name="Hongoh Y."/>
            <person name="Hattori M."/>
            <person name="Ohkuma M."/>
        </authorList>
    </citation>
    <scope>NUCLEOTIDE SEQUENCE [LARGE SCALE GENOMIC DNA]</scope>
    <source>
        <strain evidence="7 8">JCM 15093</strain>
    </source>
</reference>
<dbReference type="STRING" id="1121097.GCA_000428125_00278"/>
<dbReference type="SUPFAM" id="SSF53383">
    <property type="entry name" value="PLP-dependent transferases"/>
    <property type="match status" value="1"/>
</dbReference>
<evidence type="ECO:0000313" key="8">
    <source>
        <dbReference type="Proteomes" id="UP000027601"/>
    </source>
</evidence>
<dbReference type="Gene3D" id="3.40.640.10">
    <property type="entry name" value="Type I PLP-dependent aspartate aminotransferase-like (Major domain)"/>
    <property type="match status" value="1"/>
</dbReference>
<proteinExistence type="inferred from homology"/>
<name>A0A069CYT3_9BACE</name>
<keyword evidence="7" id="KW-0808">Transferase</keyword>
<dbReference type="OrthoDB" id="389074at2"/>
<dbReference type="RefSeq" id="WP_024995429.1">
    <property type="nucleotide sequence ID" value="NZ_ATZI01000001.1"/>
</dbReference>
<dbReference type="eggNOG" id="COG0075">
    <property type="taxonomic scope" value="Bacteria"/>
</dbReference>
<organism evidence="7 8">
    <name type="scientific">Bacteroides graminisolvens DSM 19988 = JCM 15093</name>
    <dbReference type="NCBI Taxonomy" id="1121097"/>
    <lineage>
        <taxon>Bacteria</taxon>
        <taxon>Pseudomonadati</taxon>
        <taxon>Bacteroidota</taxon>
        <taxon>Bacteroidia</taxon>
        <taxon>Bacteroidales</taxon>
        <taxon>Bacteroidaceae</taxon>
        <taxon>Bacteroides</taxon>
    </lineage>
</organism>
<evidence type="ECO:0000256" key="2">
    <source>
        <dbReference type="ARBA" id="ARBA00009236"/>
    </source>
</evidence>
<dbReference type="InterPro" id="IPR015422">
    <property type="entry name" value="PyrdxlP-dep_Trfase_small"/>
</dbReference>
<dbReference type="InterPro" id="IPR024169">
    <property type="entry name" value="SP_NH2Trfase/AEP_transaminase"/>
</dbReference>
<comment type="similarity">
    <text evidence="2">Belongs to the class-V pyridoxal-phosphate-dependent aminotransferase family.</text>
</comment>
<dbReference type="InterPro" id="IPR015421">
    <property type="entry name" value="PyrdxlP-dep_Trfase_major"/>
</dbReference>
<gene>
    <name evidence="7" type="ORF">JCM15093_280</name>
</gene>
<keyword evidence="3 5" id="KW-0663">Pyridoxal phosphate</keyword>
<evidence type="ECO:0000256" key="4">
    <source>
        <dbReference type="PIRSR" id="PIRSR000524-1"/>
    </source>
</evidence>
<evidence type="ECO:0000313" key="7">
    <source>
        <dbReference type="EMBL" id="GAK35201.1"/>
    </source>
</evidence>
<dbReference type="Gene3D" id="3.90.1150.10">
    <property type="entry name" value="Aspartate Aminotransferase, domain 1"/>
    <property type="match status" value="1"/>
</dbReference>
<feature type="binding site" evidence="4">
    <location>
        <position position="320"/>
    </location>
    <ligand>
        <name>substrate</name>
    </ligand>
</feature>
<dbReference type="InterPro" id="IPR015424">
    <property type="entry name" value="PyrdxlP-dep_Trfase"/>
</dbReference>
<dbReference type="GO" id="GO:0008453">
    <property type="term" value="F:alanine-glyoxylate transaminase activity"/>
    <property type="evidence" value="ECO:0007669"/>
    <property type="project" value="TreeGrafter"/>
</dbReference>
<dbReference type="PIRSF" id="PIRSF000524">
    <property type="entry name" value="SPT"/>
    <property type="match status" value="1"/>
</dbReference>
<dbReference type="InterPro" id="IPR000192">
    <property type="entry name" value="Aminotrans_V_dom"/>
</dbReference>
<dbReference type="PANTHER" id="PTHR21152:SF40">
    <property type="entry name" value="ALANINE--GLYOXYLATE AMINOTRANSFERASE"/>
    <property type="match status" value="1"/>
</dbReference>
<evidence type="ECO:0000256" key="3">
    <source>
        <dbReference type="ARBA" id="ARBA00022898"/>
    </source>
</evidence>